<sequence length="186" mass="19939">MMKPLLARLALLAFLAAPLLASAATPAVLRFDAGQLQSAARAGFPLEESLLEGFASLTLSDPDISIPQPGERVHLQMNYDIALATGERLEYGNVVVSSGLRYDPGTRGLHLVDPHLEHLGSAAGGRGLPGGSRDVLQDLIREYARTRPLYRLSTEDLAQVPGTLTADSLRIRDGHVELQLPVDAAR</sequence>
<organism evidence="2 3">
    <name type="scientific">Pseudoxanthomonas mexicana</name>
    <dbReference type="NCBI Taxonomy" id="128785"/>
    <lineage>
        <taxon>Bacteria</taxon>
        <taxon>Pseudomonadati</taxon>
        <taxon>Pseudomonadota</taxon>
        <taxon>Gammaproteobacteria</taxon>
        <taxon>Lysobacterales</taxon>
        <taxon>Lysobacteraceae</taxon>
        <taxon>Pseudoxanthomonas</taxon>
    </lineage>
</organism>
<name>A0A7G9TC85_PSEMX</name>
<proteinExistence type="predicted"/>
<protein>
    <submittedName>
        <fullName evidence="2">DUF1439 domain-containing protein</fullName>
    </submittedName>
</protein>
<evidence type="ECO:0000313" key="3">
    <source>
        <dbReference type="Proteomes" id="UP000515838"/>
    </source>
</evidence>
<dbReference type="AlphaFoldDB" id="A0A7G9TC85"/>
<reference evidence="2 3" key="1">
    <citation type="submission" date="2020-08" db="EMBL/GenBank/DDBJ databases">
        <title>Streptomycin Non-resistant strain, P. mexicana.</title>
        <authorList>
            <person name="Ganesh-Kumar S."/>
            <person name="Zhe T."/>
            <person name="Yu Z."/>
            <person name="Min Y."/>
        </authorList>
    </citation>
    <scope>NUCLEOTIDE SEQUENCE [LARGE SCALE GENOMIC DNA]</scope>
    <source>
        <strain evidence="2 3">GTZY2</strain>
    </source>
</reference>
<dbReference type="EMBL" id="CP060731">
    <property type="protein sequence ID" value="QNN77710.1"/>
    <property type="molecule type" value="Genomic_DNA"/>
</dbReference>
<accession>A0A7G9TC85</accession>
<dbReference type="Gene3D" id="3.15.10.40">
    <property type="entry name" value="Uncharacterised protein PF07273, DUF1439"/>
    <property type="match status" value="1"/>
</dbReference>
<dbReference type="Proteomes" id="UP000515838">
    <property type="component" value="Chromosome"/>
</dbReference>
<evidence type="ECO:0000256" key="1">
    <source>
        <dbReference type="SAM" id="SignalP"/>
    </source>
</evidence>
<dbReference type="GeneID" id="81472834"/>
<feature type="signal peptide" evidence="1">
    <location>
        <begin position="1"/>
        <end position="23"/>
    </location>
</feature>
<evidence type="ECO:0000313" key="2">
    <source>
        <dbReference type="EMBL" id="QNN77710.1"/>
    </source>
</evidence>
<feature type="chain" id="PRO_5028990660" evidence="1">
    <location>
        <begin position="24"/>
        <end position="186"/>
    </location>
</feature>
<gene>
    <name evidence="2" type="ORF">IAE60_17730</name>
</gene>
<keyword evidence="1" id="KW-0732">Signal</keyword>
<dbReference type="RefSeq" id="WP_187573236.1">
    <property type="nucleotide sequence ID" value="NZ_CP060731.1"/>
</dbReference>